<dbReference type="GO" id="GO:0005540">
    <property type="term" value="F:hyaluronic acid binding"/>
    <property type="evidence" value="ECO:0007669"/>
    <property type="project" value="InterPro"/>
</dbReference>
<dbReference type="Pfam" id="PF00193">
    <property type="entry name" value="Xlink"/>
    <property type="match status" value="2"/>
</dbReference>
<organism evidence="17 18">
    <name type="scientific">Muraenolepis orangiensis</name>
    <name type="common">Patagonian moray cod</name>
    <dbReference type="NCBI Taxonomy" id="630683"/>
    <lineage>
        <taxon>Eukaryota</taxon>
        <taxon>Metazoa</taxon>
        <taxon>Chordata</taxon>
        <taxon>Craniata</taxon>
        <taxon>Vertebrata</taxon>
        <taxon>Euteleostomi</taxon>
        <taxon>Actinopterygii</taxon>
        <taxon>Neopterygii</taxon>
        <taxon>Teleostei</taxon>
        <taxon>Neoteleostei</taxon>
        <taxon>Acanthomorphata</taxon>
        <taxon>Zeiogadaria</taxon>
        <taxon>Gadariae</taxon>
        <taxon>Gadiformes</taxon>
        <taxon>Muraenolepidoidei</taxon>
        <taxon>Muraenolepididae</taxon>
        <taxon>Muraenolepis</taxon>
    </lineage>
</organism>
<keyword evidence="3" id="KW-0272">Extracellular matrix</keyword>
<dbReference type="InterPro" id="IPR013783">
    <property type="entry name" value="Ig-like_fold"/>
</dbReference>
<evidence type="ECO:0000256" key="1">
    <source>
        <dbReference type="ARBA" id="ARBA00004498"/>
    </source>
</evidence>
<dbReference type="GO" id="GO:0002052">
    <property type="term" value="P:positive regulation of neuroblast proliferation"/>
    <property type="evidence" value="ECO:0007669"/>
    <property type="project" value="TreeGrafter"/>
</dbReference>
<dbReference type="Proteomes" id="UP001148018">
    <property type="component" value="Unassembled WGS sequence"/>
</dbReference>
<feature type="compositionally biased region" description="Low complexity" evidence="13">
    <location>
        <begin position="374"/>
        <end position="383"/>
    </location>
</feature>
<evidence type="ECO:0000256" key="7">
    <source>
        <dbReference type="ARBA" id="ARBA00022837"/>
    </source>
</evidence>
<keyword evidence="4" id="KW-0245">EGF-like domain</keyword>
<keyword evidence="18" id="KW-1185">Reference proteome</keyword>
<dbReference type="InterPro" id="IPR007110">
    <property type="entry name" value="Ig-like_dom"/>
</dbReference>
<feature type="compositionally biased region" description="Low complexity" evidence="13">
    <location>
        <begin position="933"/>
        <end position="959"/>
    </location>
</feature>
<keyword evidence="9 12" id="KW-1015">Disulfide bond</keyword>
<dbReference type="PRINTS" id="PR01265">
    <property type="entry name" value="LINKMODULE"/>
</dbReference>
<feature type="compositionally biased region" description="Polar residues" evidence="13">
    <location>
        <begin position="898"/>
        <end position="914"/>
    </location>
</feature>
<dbReference type="GO" id="GO:0005615">
    <property type="term" value="C:extracellular space"/>
    <property type="evidence" value="ECO:0007669"/>
    <property type="project" value="TreeGrafter"/>
</dbReference>
<evidence type="ECO:0000256" key="10">
    <source>
        <dbReference type="ARBA" id="ARBA00023180"/>
    </source>
</evidence>
<evidence type="ECO:0000256" key="12">
    <source>
        <dbReference type="PROSITE-ProRule" id="PRU00323"/>
    </source>
</evidence>
<evidence type="ECO:0000256" key="4">
    <source>
        <dbReference type="ARBA" id="ARBA00022536"/>
    </source>
</evidence>
<comment type="caution">
    <text evidence="12">Lacks conserved residue(s) required for the propagation of feature annotation.</text>
</comment>
<dbReference type="FunFam" id="3.10.100.10:FF:000002">
    <property type="entry name" value="Hyaluronan proteoglycan link protein 1"/>
    <property type="match status" value="1"/>
</dbReference>
<evidence type="ECO:0000259" key="16">
    <source>
        <dbReference type="PROSITE" id="PS50963"/>
    </source>
</evidence>
<feature type="compositionally biased region" description="Polar residues" evidence="13">
    <location>
        <begin position="748"/>
        <end position="759"/>
    </location>
</feature>
<evidence type="ECO:0000256" key="11">
    <source>
        <dbReference type="ARBA" id="ARBA00023319"/>
    </source>
</evidence>
<keyword evidence="2" id="KW-0964">Secreted</keyword>
<dbReference type="PANTHER" id="PTHR22804:SF6">
    <property type="entry name" value="VERSICAN CORE PROTEIN"/>
    <property type="match status" value="1"/>
</dbReference>
<feature type="compositionally biased region" description="Polar residues" evidence="13">
    <location>
        <begin position="688"/>
        <end position="705"/>
    </location>
</feature>
<dbReference type="GO" id="GO:0007417">
    <property type="term" value="P:central nervous system development"/>
    <property type="evidence" value="ECO:0007669"/>
    <property type="project" value="TreeGrafter"/>
</dbReference>
<dbReference type="AlphaFoldDB" id="A0A9Q0IML3"/>
<feature type="disulfide bond" evidence="12">
    <location>
        <begin position="295"/>
        <end position="316"/>
    </location>
</feature>
<evidence type="ECO:0000256" key="2">
    <source>
        <dbReference type="ARBA" id="ARBA00022525"/>
    </source>
</evidence>
<evidence type="ECO:0000256" key="13">
    <source>
        <dbReference type="SAM" id="MobiDB-lite"/>
    </source>
</evidence>
<evidence type="ECO:0008006" key="19">
    <source>
        <dbReference type="Google" id="ProtNLM"/>
    </source>
</evidence>
<dbReference type="SUPFAM" id="SSF48726">
    <property type="entry name" value="Immunoglobulin"/>
    <property type="match status" value="1"/>
</dbReference>
<dbReference type="GO" id="GO:0007155">
    <property type="term" value="P:cell adhesion"/>
    <property type="evidence" value="ECO:0007669"/>
    <property type="project" value="InterPro"/>
</dbReference>
<dbReference type="PROSITE" id="PS50963">
    <property type="entry name" value="LINK_2"/>
    <property type="match status" value="2"/>
</dbReference>
<dbReference type="InterPro" id="IPR003599">
    <property type="entry name" value="Ig_sub"/>
</dbReference>
<dbReference type="SMART" id="SM00406">
    <property type="entry name" value="IGv"/>
    <property type="match status" value="1"/>
</dbReference>
<dbReference type="CDD" id="cd03517">
    <property type="entry name" value="Link_domain_CSPGs_modules_1_3"/>
    <property type="match status" value="1"/>
</dbReference>
<dbReference type="InterPro" id="IPR013106">
    <property type="entry name" value="Ig_V-set"/>
</dbReference>
<evidence type="ECO:0000256" key="14">
    <source>
        <dbReference type="SAM" id="SignalP"/>
    </source>
</evidence>
<dbReference type="GO" id="GO:0001501">
    <property type="term" value="P:skeletal system development"/>
    <property type="evidence" value="ECO:0007669"/>
    <property type="project" value="TreeGrafter"/>
</dbReference>
<dbReference type="SUPFAM" id="SSF56436">
    <property type="entry name" value="C-type lectin-like"/>
    <property type="match status" value="2"/>
</dbReference>
<dbReference type="SMART" id="SM00445">
    <property type="entry name" value="LINK"/>
    <property type="match status" value="2"/>
</dbReference>
<evidence type="ECO:0000256" key="6">
    <source>
        <dbReference type="ARBA" id="ARBA00022737"/>
    </source>
</evidence>
<keyword evidence="11" id="KW-0393">Immunoglobulin domain</keyword>
<dbReference type="InterPro" id="IPR036179">
    <property type="entry name" value="Ig-like_dom_sf"/>
</dbReference>
<protein>
    <recommendedName>
        <fullName evidence="19">Versican core protein-like</fullName>
    </recommendedName>
</protein>
<evidence type="ECO:0000259" key="15">
    <source>
        <dbReference type="PROSITE" id="PS50835"/>
    </source>
</evidence>
<evidence type="ECO:0000256" key="8">
    <source>
        <dbReference type="ARBA" id="ARBA00022974"/>
    </source>
</evidence>
<feature type="region of interest" description="Disordered" evidence="13">
    <location>
        <begin position="632"/>
        <end position="813"/>
    </location>
</feature>
<dbReference type="CDD" id="cd03520">
    <property type="entry name" value="Link_domain_CSPGs_modules_2_4"/>
    <property type="match status" value="1"/>
</dbReference>
<sequence>MQFNIKHILWLYCLCQATQGAASDSLTIMRPVSGSLSGKVTLPCFFSTIPTSPPAIAASGGVLPSRDYLRIKWTKMEGEVESTVLVAQSGVIKIGSSYRSRVSVPSHPEDVGDASLTVVKLRASDAGTYRCEVMYGIEDTQDTVSLDVNGVVFHYRASTSRYTLDYARAVQTCQKIGATIATPDQLKAAYEDGFDQCDAGWIADQTVRYPITKPRHGCYGNLKGKPGVRTYGVRKATETYDVFCYVDKLHGEVYYAPVTRKMTLREAEEECETMNAVLASPGQLHSAWRQGLDRCDYGWLSDGSVRHPVAVPRMQCGRGLLGVRTMYRYRNQTGFPDPSKKQGAYCFRVEGSTSTLAPSSESVSVTAEEEEGSLDSSSMFSTSMAPPRPTPSGQEVLEEISVTTIGPPAAVTTEKTEDVVPVATTAKTASLDFFTSGNATRVESVPHVDVSPGPWVTSASSALGSDATTAYAPVTDAEPLSWPTEEPADNEVILVGTLRPIVLLEQAPHSTEPMFALGMTEETILEPGVTAKMNGLYDTHGTDPTEGPSEEPITFSFPDSTTEIPETDWPTPQDYNPDPFDDIEELSTPSTEFPTVEPGTTFMCNTRGAQDDNTESTPPPPMISQDVETTAAVEHKEDTVVTTTPPPPGVTSQTPHSEYVTGSPGVIDGEPSGEDGVTSAPLVRVFDDSNTQIPDSSSQVQTGNEETGELDTGKDFQSPVSSVIPDESTHSSMGSEPIRSTGVPDVISHTTVTPTSTSIPDYGDYDPSVPLVESTPPPFPREDDLLTAQGPVQTDKTTVSASTMEDMSPSRATHEAAAIATAMGVTEVFSDVTPSPDDSTATRPLSEVESAAATSGERPALAPTTVAHEGTTTVSIPSAHREPGISGATPAIVESDSEVSQTKLSGVQVPSSPTAELHTATDRDETTEGNQNTSAAASVVQATTSSASQSVASPTSDSTAITTITEDSAHETQTLTGVLMTSGQDTAEEIVSTEMVPITKESHEKKPAHTTVDFSDSTIHLIKRQHSPLKRQQHIELPFLPLMSLENPQPHLSLQLRTPQKQ</sequence>
<comment type="subcellular location">
    <subcellularLocation>
        <location evidence="1">Secreted</location>
        <location evidence="1">Extracellular space</location>
        <location evidence="1">Extracellular matrix</location>
    </subcellularLocation>
</comment>
<feature type="domain" description="Ig-like" evidence="15">
    <location>
        <begin position="34"/>
        <end position="145"/>
    </location>
</feature>
<feature type="compositionally biased region" description="Polar residues" evidence="13">
    <location>
        <begin position="832"/>
        <end position="843"/>
    </location>
</feature>
<evidence type="ECO:0000313" key="17">
    <source>
        <dbReference type="EMBL" id="KAJ3603508.1"/>
    </source>
</evidence>
<feature type="compositionally biased region" description="Polar residues" evidence="13">
    <location>
        <begin position="790"/>
        <end position="805"/>
    </location>
</feature>
<accession>A0A9Q0IML3</accession>
<dbReference type="Gene3D" id="3.10.100.10">
    <property type="entry name" value="Mannose-Binding Protein A, subunit A"/>
    <property type="match status" value="2"/>
</dbReference>
<feature type="domain" description="Link" evidence="16">
    <location>
        <begin position="251"/>
        <end position="348"/>
    </location>
</feature>
<evidence type="ECO:0000256" key="5">
    <source>
        <dbReference type="ARBA" id="ARBA00022729"/>
    </source>
</evidence>
<evidence type="ECO:0000313" key="18">
    <source>
        <dbReference type="Proteomes" id="UP001148018"/>
    </source>
</evidence>
<keyword evidence="8" id="KW-0654">Proteoglycan</keyword>
<dbReference type="SMART" id="SM00409">
    <property type="entry name" value="IG"/>
    <property type="match status" value="1"/>
</dbReference>
<evidence type="ECO:0000256" key="9">
    <source>
        <dbReference type="ARBA" id="ARBA00023157"/>
    </source>
</evidence>
<dbReference type="InterPro" id="IPR000538">
    <property type="entry name" value="Link_dom"/>
</dbReference>
<feature type="signal peptide" evidence="14">
    <location>
        <begin position="1"/>
        <end position="20"/>
    </location>
</feature>
<gene>
    <name evidence="17" type="ORF">NHX12_028253</name>
</gene>
<dbReference type="FunFam" id="3.10.100.10:FF:000011">
    <property type="entry name" value="Aggrecan core protein"/>
    <property type="match status" value="1"/>
</dbReference>
<dbReference type="PROSITE" id="PS50835">
    <property type="entry name" value="IG_LIKE"/>
    <property type="match status" value="1"/>
</dbReference>
<keyword evidence="6" id="KW-0677">Repeat</keyword>
<keyword evidence="10" id="KW-0325">Glycoprotein</keyword>
<name>A0A9Q0IML3_9TELE</name>
<feature type="domain" description="Link" evidence="16">
    <location>
        <begin position="151"/>
        <end position="246"/>
    </location>
</feature>
<proteinExistence type="predicted"/>
<dbReference type="GO" id="GO:0045202">
    <property type="term" value="C:synapse"/>
    <property type="evidence" value="ECO:0007669"/>
    <property type="project" value="TreeGrafter"/>
</dbReference>
<evidence type="ECO:0000256" key="3">
    <source>
        <dbReference type="ARBA" id="ARBA00022530"/>
    </source>
</evidence>
<dbReference type="EMBL" id="JANIIK010000044">
    <property type="protein sequence ID" value="KAJ3603508.1"/>
    <property type="molecule type" value="Genomic_DNA"/>
</dbReference>
<feature type="region of interest" description="Disordered" evidence="13">
    <location>
        <begin position="829"/>
        <end position="959"/>
    </location>
</feature>
<reference evidence="17" key="1">
    <citation type="submission" date="2022-07" db="EMBL/GenBank/DDBJ databases">
        <title>Chromosome-level genome of Muraenolepis orangiensis.</title>
        <authorList>
            <person name="Kim J."/>
        </authorList>
    </citation>
    <scope>NUCLEOTIDE SEQUENCE</scope>
    <source>
        <strain evidence="17">KU_S4_2022</strain>
        <tissue evidence="17">Muscle</tissue>
    </source>
</reference>
<feature type="chain" id="PRO_5040437919" description="Versican core protein-like" evidence="14">
    <location>
        <begin position="21"/>
        <end position="1062"/>
    </location>
</feature>
<keyword evidence="5 14" id="KW-0732">Signal</keyword>
<dbReference type="Pfam" id="PF07686">
    <property type="entry name" value="V-set"/>
    <property type="match status" value="1"/>
</dbReference>
<feature type="region of interest" description="Disordered" evidence="13">
    <location>
        <begin position="356"/>
        <end position="393"/>
    </location>
</feature>
<dbReference type="InterPro" id="IPR016186">
    <property type="entry name" value="C-type_lectin-like/link_sf"/>
</dbReference>
<dbReference type="PROSITE" id="PS01241">
    <property type="entry name" value="LINK_1"/>
    <property type="match status" value="1"/>
</dbReference>
<dbReference type="InterPro" id="IPR050691">
    <property type="entry name" value="Hyaluronan_bind_Proteoglycan"/>
</dbReference>
<keyword evidence="7" id="KW-0106">Calcium</keyword>
<dbReference type="PANTHER" id="PTHR22804">
    <property type="entry name" value="AGGRECAN/VERSICAN PROTEOGLYCAN"/>
    <property type="match status" value="1"/>
</dbReference>
<dbReference type="OrthoDB" id="5860362at2759"/>
<feature type="disulfide bond" evidence="12">
    <location>
        <begin position="197"/>
        <end position="218"/>
    </location>
</feature>
<dbReference type="InterPro" id="IPR016187">
    <property type="entry name" value="CTDL_fold"/>
</dbReference>
<dbReference type="Gene3D" id="2.60.40.10">
    <property type="entry name" value="Immunoglobulins"/>
    <property type="match status" value="1"/>
</dbReference>
<dbReference type="GO" id="GO:0010001">
    <property type="term" value="P:glial cell differentiation"/>
    <property type="evidence" value="ECO:0007669"/>
    <property type="project" value="TreeGrafter"/>
</dbReference>
<dbReference type="GO" id="GO:0072534">
    <property type="term" value="C:perineuronal net"/>
    <property type="evidence" value="ECO:0007669"/>
    <property type="project" value="TreeGrafter"/>
</dbReference>
<comment type="caution">
    <text evidence="17">The sequence shown here is derived from an EMBL/GenBank/DDBJ whole genome shotgun (WGS) entry which is preliminary data.</text>
</comment>